<organism evidence="3 4">
    <name type="scientific">Albidovulum denitrificans</name>
    <dbReference type="NCBI Taxonomy" id="404881"/>
    <lineage>
        <taxon>Bacteria</taxon>
        <taxon>Pseudomonadati</taxon>
        <taxon>Pseudomonadota</taxon>
        <taxon>Alphaproteobacteria</taxon>
        <taxon>Rhodobacterales</taxon>
        <taxon>Paracoccaceae</taxon>
        <taxon>Albidovulum</taxon>
    </lineage>
</organism>
<comment type="caution">
    <text evidence="3">The sequence shown here is derived from an EMBL/GenBank/DDBJ whole genome shotgun (WGS) entry which is preliminary data.</text>
</comment>
<reference evidence="3 4" key="1">
    <citation type="submission" date="2018-02" db="EMBL/GenBank/DDBJ databases">
        <title>Genomic Encyclopedia of Archaeal and Bacterial Type Strains, Phase II (KMG-II): from individual species to whole genera.</title>
        <authorList>
            <person name="Goeker M."/>
        </authorList>
    </citation>
    <scope>NUCLEOTIDE SEQUENCE [LARGE SCALE GENOMIC DNA]</scope>
    <source>
        <strain evidence="3 4">DSM 18921</strain>
    </source>
</reference>
<dbReference type="Proteomes" id="UP000238338">
    <property type="component" value="Unassembled WGS sequence"/>
</dbReference>
<keyword evidence="2" id="KW-0472">Membrane</keyword>
<proteinExistence type="predicted"/>
<keyword evidence="2" id="KW-0812">Transmembrane</keyword>
<dbReference type="RefSeq" id="WP_170076220.1">
    <property type="nucleotide sequence ID" value="NZ_PVEP01000007.1"/>
</dbReference>
<feature type="transmembrane region" description="Helical" evidence="2">
    <location>
        <begin position="225"/>
        <end position="245"/>
    </location>
</feature>
<keyword evidence="4" id="KW-1185">Reference proteome</keyword>
<accession>A0A2S8S4P4</accession>
<dbReference type="AlphaFoldDB" id="A0A2S8S4P4"/>
<keyword evidence="1" id="KW-0175">Coiled coil</keyword>
<name>A0A2S8S4P4_9RHOB</name>
<dbReference type="EMBL" id="PVEP01000007">
    <property type="protein sequence ID" value="PQV55772.1"/>
    <property type="molecule type" value="Genomic_DNA"/>
</dbReference>
<evidence type="ECO:0000313" key="4">
    <source>
        <dbReference type="Proteomes" id="UP000238338"/>
    </source>
</evidence>
<evidence type="ECO:0000256" key="1">
    <source>
        <dbReference type="SAM" id="Coils"/>
    </source>
</evidence>
<gene>
    <name evidence="3" type="ORF">LX70_03095</name>
</gene>
<evidence type="ECO:0000313" key="3">
    <source>
        <dbReference type="EMBL" id="PQV55772.1"/>
    </source>
</evidence>
<feature type="coiled-coil region" evidence="1">
    <location>
        <begin position="5"/>
        <end position="32"/>
    </location>
</feature>
<evidence type="ECO:0000256" key="2">
    <source>
        <dbReference type="SAM" id="Phobius"/>
    </source>
</evidence>
<keyword evidence="2" id="KW-1133">Transmembrane helix</keyword>
<protein>
    <submittedName>
        <fullName evidence="3">Uncharacterized protein DUF3618</fullName>
    </submittedName>
</protein>
<sequence>MSDDMRTIEEIEADLERDRTALNDNFSALQERLSLKGVAQEALGLFGGAGAGKVSSAALSGTPIAALAIGAGLGWLASGKGKGGSGSSTTAATLAAATAAQVISAMEPEDIRAVAKEIDQIYRTGAARLKSLQAEMRGKAEGAAGALRDGADQARGYAADKARILADVAAEAKARLESGLDGLSDEAAAAVIAAREQAYQARRAASRKAGEAYDEIAAMVDKAPIATGVAAFAAGALIAVALSAFGEGGRR</sequence>